<evidence type="ECO:0000313" key="3">
    <source>
        <dbReference type="Proteomes" id="UP000285575"/>
    </source>
</evidence>
<reference evidence="2 3" key="1">
    <citation type="submission" date="2019-01" db="EMBL/GenBank/DDBJ databases">
        <authorList>
            <person name="Chen W.-M."/>
        </authorList>
    </citation>
    <scope>NUCLEOTIDE SEQUENCE [LARGE SCALE GENOMIC DNA]</scope>
    <source>
        <strain evidence="2 3">KYPY4</strain>
    </source>
</reference>
<evidence type="ECO:0000256" key="1">
    <source>
        <dbReference type="SAM" id="MobiDB-lite"/>
    </source>
</evidence>
<keyword evidence="3" id="KW-1185">Reference proteome</keyword>
<organism evidence="2 3">
    <name type="scientific">Rubrivivax rivuli</name>
    <dbReference type="NCBI Taxonomy" id="1862385"/>
    <lineage>
        <taxon>Bacteria</taxon>
        <taxon>Pseudomonadati</taxon>
        <taxon>Pseudomonadota</taxon>
        <taxon>Betaproteobacteria</taxon>
        <taxon>Burkholderiales</taxon>
        <taxon>Sphaerotilaceae</taxon>
        <taxon>Rubrivivax</taxon>
    </lineage>
</organism>
<proteinExistence type="predicted"/>
<dbReference type="Proteomes" id="UP000285575">
    <property type="component" value="Unassembled WGS sequence"/>
</dbReference>
<evidence type="ECO:0000313" key="2">
    <source>
        <dbReference type="EMBL" id="RVU49565.1"/>
    </source>
</evidence>
<gene>
    <name evidence="2" type="ORF">EOE66_03120</name>
</gene>
<name>A0A437RS35_9BURK</name>
<protein>
    <submittedName>
        <fullName evidence="2">Uncharacterized protein</fullName>
    </submittedName>
</protein>
<dbReference type="RefSeq" id="WP_128227201.1">
    <property type="nucleotide sequence ID" value="NZ_SACR01000001.1"/>
</dbReference>
<sequence length="247" mass="26850">MNDLPAASFQSTQPHNGLPRRRVGDRLRVTAERRSRRDVDAGITHLASLNPSLLQDLQRFAQSHRPGEGLDLLEVLAASLRHNSALLLHLQDDEQVLQMQVLPASRQLRCELGRAPWQALGLLTLRVLRVGTLDLSGGSAPEPFGTAYDLGPMLWHLALHGARGELLPEISGVATYRVTPGASLDVAESVGALATAVQRLQGQTTPLREIASWPGFDRDRAERLLNALYLQSALIVTRSHPGALSGL</sequence>
<dbReference type="AlphaFoldDB" id="A0A437RS35"/>
<dbReference type="OrthoDB" id="8682900at2"/>
<feature type="region of interest" description="Disordered" evidence="1">
    <location>
        <begin position="1"/>
        <end position="22"/>
    </location>
</feature>
<dbReference type="EMBL" id="SACR01000001">
    <property type="protein sequence ID" value="RVU49565.1"/>
    <property type="molecule type" value="Genomic_DNA"/>
</dbReference>
<accession>A0A437RS35</accession>
<comment type="caution">
    <text evidence="2">The sequence shown here is derived from an EMBL/GenBank/DDBJ whole genome shotgun (WGS) entry which is preliminary data.</text>
</comment>